<feature type="region of interest" description="Disordered" evidence="1">
    <location>
        <begin position="1"/>
        <end position="21"/>
    </location>
</feature>
<proteinExistence type="predicted"/>
<reference evidence="2 3" key="1">
    <citation type="journal article" date="2023" name="Mol. Ecol. Resour.">
        <title>Chromosome-level genome assembly of a triploid poplar Populus alba 'Berolinensis'.</title>
        <authorList>
            <person name="Chen S."/>
            <person name="Yu Y."/>
            <person name="Wang X."/>
            <person name="Wang S."/>
            <person name="Zhang T."/>
            <person name="Zhou Y."/>
            <person name="He R."/>
            <person name="Meng N."/>
            <person name="Wang Y."/>
            <person name="Liu W."/>
            <person name="Liu Z."/>
            <person name="Liu J."/>
            <person name="Guo Q."/>
            <person name="Huang H."/>
            <person name="Sederoff R.R."/>
            <person name="Wang G."/>
            <person name="Qu G."/>
            <person name="Chen S."/>
        </authorList>
    </citation>
    <scope>NUCLEOTIDE SEQUENCE [LARGE SCALE GENOMIC DNA]</scope>
    <source>
        <strain evidence="2">SC-2020</strain>
    </source>
</reference>
<keyword evidence="3" id="KW-1185">Reference proteome</keyword>
<sequence length="21" mass="2345">MSLLYHLNTGYGQRGPNPKVV</sequence>
<organism evidence="2 3">
    <name type="scientific">Populus alba x Populus x berolinensis</name>
    <dbReference type="NCBI Taxonomy" id="444605"/>
    <lineage>
        <taxon>Eukaryota</taxon>
        <taxon>Viridiplantae</taxon>
        <taxon>Streptophyta</taxon>
        <taxon>Embryophyta</taxon>
        <taxon>Tracheophyta</taxon>
        <taxon>Spermatophyta</taxon>
        <taxon>Magnoliopsida</taxon>
        <taxon>eudicotyledons</taxon>
        <taxon>Gunneridae</taxon>
        <taxon>Pentapetalae</taxon>
        <taxon>rosids</taxon>
        <taxon>fabids</taxon>
        <taxon>Malpighiales</taxon>
        <taxon>Salicaceae</taxon>
        <taxon>Saliceae</taxon>
        <taxon>Populus</taxon>
    </lineage>
</organism>
<dbReference type="AlphaFoldDB" id="A0AAD6R2H3"/>
<protein>
    <submittedName>
        <fullName evidence="2">Uncharacterized protein</fullName>
    </submittedName>
</protein>
<dbReference type="Proteomes" id="UP001164929">
    <property type="component" value="Chromosome 4"/>
</dbReference>
<evidence type="ECO:0000256" key="1">
    <source>
        <dbReference type="SAM" id="MobiDB-lite"/>
    </source>
</evidence>
<name>A0AAD6R2H3_9ROSI</name>
<dbReference type="EMBL" id="JAQIZT010000004">
    <property type="protein sequence ID" value="KAJ7001110.1"/>
    <property type="molecule type" value="Genomic_DNA"/>
</dbReference>
<gene>
    <name evidence="2" type="ORF">NC653_011522</name>
</gene>
<evidence type="ECO:0000313" key="3">
    <source>
        <dbReference type="Proteomes" id="UP001164929"/>
    </source>
</evidence>
<evidence type="ECO:0000313" key="2">
    <source>
        <dbReference type="EMBL" id="KAJ7001110.1"/>
    </source>
</evidence>
<comment type="caution">
    <text evidence="2">The sequence shown here is derived from an EMBL/GenBank/DDBJ whole genome shotgun (WGS) entry which is preliminary data.</text>
</comment>
<accession>A0AAD6R2H3</accession>